<comment type="caution">
    <text evidence="2">The sequence shown here is derived from an EMBL/GenBank/DDBJ whole genome shotgun (WGS) entry which is preliminary data.</text>
</comment>
<organism evidence="2 3">
    <name type="scientific">Levilactobacillus tongjiangensis</name>
    <dbReference type="NCBI Taxonomy" id="2486023"/>
    <lineage>
        <taxon>Bacteria</taxon>
        <taxon>Bacillati</taxon>
        <taxon>Bacillota</taxon>
        <taxon>Bacilli</taxon>
        <taxon>Lactobacillales</taxon>
        <taxon>Lactobacillaceae</taxon>
        <taxon>Levilactobacillus</taxon>
    </lineage>
</organism>
<feature type="chain" id="PRO_5047265232" description="Surface layer protein A domain-containing protein" evidence="1">
    <location>
        <begin position="29"/>
        <end position="140"/>
    </location>
</feature>
<evidence type="ECO:0000256" key="1">
    <source>
        <dbReference type="SAM" id="SignalP"/>
    </source>
</evidence>
<protein>
    <recommendedName>
        <fullName evidence="4">Surface layer protein A domain-containing protein</fullName>
    </recommendedName>
</protein>
<keyword evidence="1" id="KW-0732">Signal</keyword>
<evidence type="ECO:0008006" key="4">
    <source>
        <dbReference type="Google" id="ProtNLM"/>
    </source>
</evidence>
<name>A0ABW1SNY8_9LACO</name>
<sequence length="140" mass="15635">MKKIITIAIAVLTGLILSVSLPATNANAKTLKSTPVSMRGYYIGKGDVVKITKHHLYLGAPQAGINGGTIKNIQQSGKIYRFHTRIAAYHQNVTVKIKRLAHHHLHFYNHELRSSKVTKVSKRVYNNYFNHPLQGLPKGL</sequence>
<proteinExistence type="predicted"/>
<dbReference type="EMBL" id="JBHSSK010000006">
    <property type="protein sequence ID" value="MFC6206214.1"/>
    <property type="molecule type" value="Genomic_DNA"/>
</dbReference>
<evidence type="ECO:0000313" key="3">
    <source>
        <dbReference type="Proteomes" id="UP001596254"/>
    </source>
</evidence>
<dbReference type="Proteomes" id="UP001596254">
    <property type="component" value="Unassembled WGS sequence"/>
</dbReference>
<reference evidence="3" key="1">
    <citation type="journal article" date="2019" name="Int. J. Syst. Evol. Microbiol.">
        <title>The Global Catalogue of Microorganisms (GCM) 10K type strain sequencing project: providing services to taxonomists for standard genome sequencing and annotation.</title>
        <authorList>
            <consortium name="The Broad Institute Genomics Platform"/>
            <consortium name="The Broad Institute Genome Sequencing Center for Infectious Disease"/>
            <person name="Wu L."/>
            <person name="Ma J."/>
        </authorList>
    </citation>
    <scope>NUCLEOTIDE SEQUENCE [LARGE SCALE GENOMIC DNA]</scope>
    <source>
        <strain evidence="3">CCM 8905</strain>
    </source>
</reference>
<feature type="signal peptide" evidence="1">
    <location>
        <begin position="1"/>
        <end position="28"/>
    </location>
</feature>
<keyword evidence="3" id="KW-1185">Reference proteome</keyword>
<evidence type="ECO:0000313" key="2">
    <source>
        <dbReference type="EMBL" id="MFC6206214.1"/>
    </source>
</evidence>
<dbReference type="RefSeq" id="WP_125694243.1">
    <property type="nucleotide sequence ID" value="NZ_JBHSSK010000006.1"/>
</dbReference>
<gene>
    <name evidence="2" type="ORF">ACFP1G_01815</name>
</gene>
<accession>A0ABW1SNY8</accession>